<proteinExistence type="predicted"/>
<comment type="caution">
    <text evidence="1">The sequence shown here is derived from an EMBL/GenBank/DDBJ whole genome shotgun (WGS) entry which is preliminary data.</text>
</comment>
<protein>
    <submittedName>
        <fullName evidence="1">Uncharacterized protein</fullName>
    </submittedName>
</protein>
<dbReference type="Proteomes" id="UP000770661">
    <property type="component" value="Unassembled WGS sequence"/>
</dbReference>
<dbReference type="AlphaFoldDB" id="A0A8J4Y5D6"/>
<reference evidence="1" key="1">
    <citation type="submission" date="2020-07" db="EMBL/GenBank/DDBJ databases">
        <title>The High-quality genome of the commercially important snow crab, Chionoecetes opilio.</title>
        <authorList>
            <person name="Jeong J.-H."/>
            <person name="Ryu S."/>
        </authorList>
    </citation>
    <scope>NUCLEOTIDE SEQUENCE</scope>
    <source>
        <strain evidence="1">MADBK_172401_WGS</strain>
        <tissue evidence="1">Digestive gland</tissue>
    </source>
</reference>
<keyword evidence="2" id="KW-1185">Reference proteome</keyword>
<gene>
    <name evidence="1" type="ORF">GWK47_045691</name>
</gene>
<evidence type="ECO:0000313" key="2">
    <source>
        <dbReference type="Proteomes" id="UP000770661"/>
    </source>
</evidence>
<sequence length="112" mass="12498">MLIIVCAPDPAPGVSVLQVFYVYAQQCPGSQLGSVGCPCCPWEVSSKLLESCSKHCRLGLEPTTWVRRKPHRQGRKTRRRKKALTMRRWDSVAALSVLAELLAPLLDVPVRE</sequence>
<organism evidence="1 2">
    <name type="scientific">Chionoecetes opilio</name>
    <name type="common">Atlantic snow crab</name>
    <name type="synonym">Cancer opilio</name>
    <dbReference type="NCBI Taxonomy" id="41210"/>
    <lineage>
        <taxon>Eukaryota</taxon>
        <taxon>Metazoa</taxon>
        <taxon>Ecdysozoa</taxon>
        <taxon>Arthropoda</taxon>
        <taxon>Crustacea</taxon>
        <taxon>Multicrustacea</taxon>
        <taxon>Malacostraca</taxon>
        <taxon>Eumalacostraca</taxon>
        <taxon>Eucarida</taxon>
        <taxon>Decapoda</taxon>
        <taxon>Pleocyemata</taxon>
        <taxon>Brachyura</taxon>
        <taxon>Eubrachyura</taxon>
        <taxon>Majoidea</taxon>
        <taxon>Majidae</taxon>
        <taxon>Chionoecetes</taxon>
    </lineage>
</organism>
<name>A0A8J4Y5D6_CHIOP</name>
<dbReference type="EMBL" id="JACEEZ010010500">
    <property type="protein sequence ID" value="KAG0721808.1"/>
    <property type="molecule type" value="Genomic_DNA"/>
</dbReference>
<dbReference type="OrthoDB" id="297643at2759"/>
<evidence type="ECO:0000313" key="1">
    <source>
        <dbReference type="EMBL" id="KAG0721808.1"/>
    </source>
</evidence>
<accession>A0A8J4Y5D6</accession>